<dbReference type="InterPro" id="IPR006674">
    <property type="entry name" value="HD_domain"/>
</dbReference>
<dbReference type="EMBL" id="LNTY01000034">
    <property type="protein sequence ID" value="KXF81806.1"/>
    <property type="molecule type" value="Genomic_DNA"/>
</dbReference>
<dbReference type="HAMAP" id="MF_00030">
    <property type="entry name" value="dGTPase_type1"/>
    <property type="match status" value="1"/>
</dbReference>
<keyword evidence="6" id="KW-1185">Reference proteome</keyword>
<organism evidence="5 6">
    <name type="scientific">Enterovibrio coralii</name>
    <dbReference type="NCBI Taxonomy" id="294935"/>
    <lineage>
        <taxon>Bacteria</taxon>
        <taxon>Pseudomonadati</taxon>
        <taxon>Pseudomonadota</taxon>
        <taxon>Gammaproteobacteria</taxon>
        <taxon>Vibrionales</taxon>
        <taxon>Vibrionaceae</taxon>
        <taxon>Enterovibrio</taxon>
    </lineage>
</organism>
<dbReference type="InterPro" id="IPR020779">
    <property type="entry name" value="dNTPase_1"/>
</dbReference>
<comment type="function">
    <text evidence="3">dGTPase preferentially hydrolyzes dGTP over the other canonical NTPs.</text>
</comment>
<dbReference type="InterPro" id="IPR023293">
    <property type="entry name" value="dGTP_triP_hydro_central_sf"/>
</dbReference>
<dbReference type="Proteomes" id="UP000070529">
    <property type="component" value="Unassembled WGS sequence"/>
</dbReference>
<comment type="catalytic activity">
    <reaction evidence="3">
        <text>dGTP + H2O = 2'-deoxyguanosine + triphosphate + H(+)</text>
        <dbReference type="Rhea" id="RHEA:15193"/>
        <dbReference type="ChEBI" id="CHEBI:15377"/>
        <dbReference type="ChEBI" id="CHEBI:15378"/>
        <dbReference type="ChEBI" id="CHEBI:17172"/>
        <dbReference type="ChEBI" id="CHEBI:18036"/>
        <dbReference type="ChEBI" id="CHEBI:61429"/>
        <dbReference type="EC" id="3.1.5.1"/>
    </reaction>
</comment>
<sequence length="485" mass="55935">MKTPTRKAEQENFESDRGRILNSAAVRRLQQKTQVFPLERNAAVRSRLTHSLEVQQVGRFITQLIFKNLSQENKEKYYLDGLDRQFESIVEMSCVMHDIGNPPFGHFGEQAINDWFEKNLDSLIADSKGTPRIDLPFELKQDLNSFEGNAQAIRLLHSLLALNLTYSQISGVFKYTRRGDQPKPNAKDINDPLLDFSYLMKKVGYYLSEHQFVESMKLSLSMDDHCRSPFSYIMEAADDISYGIADIEDAVEKGILNLDQLSEALNKEFLQIAKEFGVVAEEQGEMQKILLIAKQSADRADTCAKSQFFISMRVEINKRLPQHACNQFIENIESVFAGKFNRALIEDHSSNHSLVETLKSVARKYAFCDADVEQSELQGYRIITGLLDAYKPLLMLDRNTFSDISKAPLYERRLYKKLPSKHLKAYNNAIKSLHKKNGADISFVPFDYNDDVWEFYFRARLIQDYISGMTDQFSFDEYRSFHVME</sequence>
<dbReference type="InterPro" id="IPR050135">
    <property type="entry name" value="dGTPase-like"/>
</dbReference>
<name>A0A135I8M0_9GAMM</name>
<evidence type="ECO:0000313" key="5">
    <source>
        <dbReference type="EMBL" id="KXF81806.1"/>
    </source>
</evidence>
<gene>
    <name evidence="3" type="primary">dgt</name>
    <name evidence="5" type="ORF">ATN88_02985</name>
</gene>
<evidence type="ECO:0000259" key="4">
    <source>
        <dbReference type="PROSITE" id="PS51831"/>
    </source>
</evidence>
<protein>
    <recommendedName>
        <fullName evidence="3">Probable deoxyguanosinetriphosphate triphosphohydrolase</fullName>
        <shortName evidence="3">dGTP triphosphohydrolase</shortName>
        <shortName evidence="3">dGTPase</shortName>
        <ecNumber evidence="3">3.1.5.1</ecNumber>
    </recommendedName>
</protein>
<accession>A0A135I8M0</accession>
<evidence type="ECO:0000256" key="1">
    <source>
        <dbReference type="ARBA" id="ARBA00022801"/>
    </source>
</evidence>
<dbReference type="PANTHER" id="PTHR11373">
    <property type="entry name" value="DEOXYNUCLEOSIDE TRIPHOSPHATE TRIPHOSPHOHYDROLASE"/>
    <property type="match status" value="1"/>
</dbReference>
<keyword evidence="2 3" id="KW-0460">Magnesium</keyword>
<dbReference type="Gene3D" id="1.10.3210.10">
    <property type="entry name" value="Hypothetical protein af1432"/>
    <property type="match status" value="2"/>
</dbReference>
<comment type="similarity">
    <text evidence="3">Belongs to the dGTPase family. Type 1 subfamily.</text>
</comment>
<evidence type="ECO:0000313" key="6">
    <source>
        <dbReference type="Proteomes" id="UP000070529"/>
    </source>
</evidence>
<dbReference type="SUPFAM" id="SSF109604">
    <property type="entry name" value="HD-domain/PDEase-like"/>
    <property type="match status" value="1"/>
</dbReference>
<dbReference type="GO" id="GO:0006203">
    <property type="term" value="P:dGTP catabolic process"/>
    <property type="evidence" value="ECO:0007669"/>
    <property type="project" value="InterPro"/>
</dbReference>
<feature type="domain" description="HD" evidence="4">
    <location>
        <begin position="47"/>
        <end position="243"/>
    </location>
</feature>
<dbReference type="PROSITE" id="PS51831">
    <property type="entry name" value="HD"/>
    <property type="match status" value="1"/>
</dbReference>
<reference evidence="5 6" key="1">
    <citation type="submission" date="2015-11" db="EMBL/GenBank/DDBJ databases">
        <title>Genomic Taxonomy of the Vibrionaceae.</title>
        <authorList>
            <person name="Gomez-Gil B."/>
            <person name="Enciso-Ibarra J."/>
        </authorList>
    </citation>
    <scope>NUCLEOTIDE SEQUENCE [LARGE SCALE GENOMIC DNA]</scope>
    <source>
        <strain evidence="5 6">CAIM 912</strain>
    </source>
</reference>
<keyword evidence="1 3" id="KW-0378">Hydrolase</keyword>
<dbReference type="NCBIfam" id="TIGR01353">
    <property type="entry name" value="dGTP_triPase"/>
    <property type="match status" value="1"/>
</dbReference>
<dbReference type="AlphaFoldDB" id="A0A135I8M0"/>
<proteinExistence type="inferred from homology"/>
<dbReference type="NCBIfam" id="NF003429">
    <property type="entry name" value="PRK04926.1"/>
    <property type="match status" value="1"/>
</dbReference>
<dbReference type="EC" id="3.1.5.1" evidence="3"/>
<comment type="cofactor">
    <cofactor evidence="3">
        <name>Mg(2+)</name>
        <dbReference type="ChEBI" id="CHEBI:18420"/>
    </cofactor>
</comment>
<dbReference type="InterPro" id="IPR003607">
    <property type="entry name" value="HD/PDEase_dom"/>
</dbReference>
<dbReference type="GO" id="GO:0000287">
    <property type="term" value="F:magnesium ion binding"/>
    <property type="evidence" value="ECO:0007669"/>
    <property type="project" value="UniProtKB-UniRule"/>
</dbReference>
<comment type="caution">
    <text evidence="5">The sequence shown here is derived from an EMBL/GenBank/DDBJ whole genome shotgun (WGS) entry which is preliminary data.</text>
</comment>
<dbReference type="PANTHER" id="PTHR11373:SF32">
    <property type="entry name" value="DEOXYGUANOSINETRIPHOSPHATE TRIPHOSPHOHYDROLASE"/>
    <property type="match status" value="1"/>
</dbReference>
<dbReference type="GO" id="GO:0008832">
    <property type="term" value="F:dGTPase activity"/>
    <property type="evidence" value="ECO:0007669"/>
    <property type="project" value="UniProtKB-UniRule"/>
</dbReference>
<dbReference type="STRING" id="294935.ATN88_02985"/>
<evidence type="ECO:0000256" key="3">
    <source>
        <dbReference type="HAMAP-Rule" id="MF_00030"/>
    </source>
</evidence>
<dbReference type="SMART" id="SM00471">
    <property type="entry name" value="HDc"/>
    <property type="match status" value="1"/>
</dbReference>
<dbReference type="InterPro" id="IPR006261">
    <property type="entry name" value="dGTPase"/>
</dbReference>
<evidence type="ECO:0000256" key="2">
    <source>
        <dbReference type="ARBA" id="ARBA00022842"/>
    </source>
</evidence>
<dbReference type="Gene3D" id="1.10.3410.10">
    <property type="entry name" value="putative deoxyguanosinetriphosphate triphosphohydrolase like domain"/>
    <property type="match status" value="1"/>
</dbReference>
<comment type="caution">
    <text evidence="3">As this bacterium is not an Enterobacterale, this protein may not have a true dGTPase activity.</text>
</comment>